<organism evidence="2 3">
    <name type="scientific">Tegillarca granosa</name>
    <name type="common">Malaysian cockle</name>
    <name type="synonym">Anadara granosa</name>
    <dbReference type="NCBI Taxonomy" id="220873"/>
    <lineage>
        <taxon>Eukaryota</taxon>
        <taxon>Metazoa</taxon>
        <taxon>Spiralia</taxon>
        <taxon>Lophotrochozoa</taxon>
        <taxon>Mollusca</taxon>
        <taxon>Bivalvia</taxon>
        <taxon>Autobranchia</taxon>
        <taxon>Pteriomorphia</taxon>
        <taxon>Arcoida</taxon>
        <taxon>Arcoidea</taxon>
        <taxon>Arcidae</taxon>
        <taxon>Tegillarca</taxon>
    </lineage>
</organism>
<sequence length="225" mass="24664">MKFLLLFALFVLEATAESPLRIQSNVKKPENPCPIGLPLKNNAGKELFCGRGVGSEECPKGSSCHIHPTDRYAVCCPSTPKHPCKRGVPEKDKFGNEICCSGCFVPDRCSRGYVCVDRTPGSHLGVCCLSEEKPENPCPIGLPLKNNAGKEIFCGRGFGSEECPKESSCHIHPTDRYAVCCRNKPTRGCKFGKPLGRCDKKRICPRGYSCKRDGGLCCQNQISEY</sequence>
<dbReference type="Proteomes" id="UP001217089">
    <property type="component" value="Unassembled WGS sequence"/>
</dbReference>
<dbReference type="InterPro" id="IPR006150">
    <property type="entry name" value="Cys_repeat_1"/>
</dbReference>
<dbReference type="PANTHER" id="PTHR46339">
    <property type="entry name" value="PROTEIN CBG15282-RELATED"/>
    <property type="match status" value="1"/>
</dbReference>
<keyword evidence="3" id="KW-1185">Reference proteome</keyword>
<protein>
    <submittedName>
        <fullName evidence="2">Uncharacterized protein</fullName>
    </submittedName>
</protein>
<dbReference type="EMBL" id="JARBDR010000921">
    <property type="protein sequence ID" value="KAJ8298828.1"/>
    <property type="molecule type" value="Genomic_DNA"/>
</dbReference>
<feature type="chain" id="PRO_5045279078" evidence="1">
    <location>
        <begin position="17"/>
        <end position="225"/>
    </location>
</feature>
<dbReference type="Pfam" id="PF14625">
    <property type="entry name" value="Lustrin_cystein"/>
    <property type="match status" value="2"/>
</dbReference>
<evidence type="ECO:0000313" key="3">
    <source>
        <dbReference type="Proteomes" id="UP001217089"/>
    </source>
</evidence>
<name>A0ABQ9E6B4_TEGGR</name>
<dbReference type="InterPro" id="IPR053014">
    <property type="entry name" value="Cuticle_assoc_divergent"/>
</dbReference>
<gene>
    <name evidence="2" type="ORF">KUTeg_022888</name>
</gene>
<dbReference type="SMART" id="SM00289">
    <property type="entry name" value="WR1"/>
    <property type="match status" value="3"/>
</dbReference>
<dbReference type="PANTHER" id="PTHR46339:SF11">
    <property type="entry name" value="BPTI_KUNITZ INHIBITOR DOMAIN-CONTAINING PROTEIN"/>
    <property type="match status" value="1"/>
</dbReference>
<keyword evidence="1" id="KW-0732">Signal</keyword>
<comment type="caution">
    <text evidence="2">The sequence shown here is derived from an EMBL/GenBank/DDBJ whole genome shotgun (WGS) entry which is preliminary data.</text>
</comment>
<evidence type="ECO:0000313" key="2">
    <source>
        <dbReference type="EMBL" id="KAJ8298828.1"/>
    </source>
</evidence>
<feature type="signal peptide" evidence="1">
    <location>
        <begin position="1"/>
        <end position="16"/>
    </location>
</feature>
<dbReference type="InterPro" id="IPR028150">
    <property type="entry name" value="Lustrin_cystein"/>
</dbReference>
<proteinExistence type="predicted"/>
<evidence type="ECO:0000256" key="1">
    <source>
        <dbReference type="SAM" id="SignalP"/>
    </source>
</evidence>
<accession>A0ABQ9E6B4</accession>
<reference evidence="2 3" key="1">
    <citation type="submission" date="2022-12" db="EMBL/GenBank/DDBJ databases">
        <title>Chromosome-level genome of Tegillarca granosa.</title>
        <authorList>
            <person name="Kim J."/>
        </authorList>
    </citation>
    <scope>NUCLEOTIDE SEQUENCE [LARGE SCALE GENOMIC DNA]</scope>
    <source>
        <strain evidence="2">Teg-2019</strain>
        <tissue evidence="2">Adductor muscle</tissue>
    </source>
</reference>